<accession>A0A0W8GZ76</accession>
<dbReference type="Proteomes" id="UP000595107">
    <property type="component" value="Chromosome"/>
</dbReference>
<dbReference type="Proteomes" id="UP000249282">
    <property type="component" value="Unassembled WGS sequence"/>
</dbReference>
<dbReference type="EMBL" id="CP065666">
    <property type="protein sequence ID" value="QPS05156.1"/>
    <property type="molecule type" value="Genomic_DNA"/>
</dbReference>
<dbReference type="EMBL" id="QFQJ01000074">
    <property type="protein sequence ID" value="PZQ87039.1"/>
    <property type="molecule type" value="Genomic_DNA"/>
</dbReference>
<evidence type="ECO:0000313" key="3">
    <source>
        <dbReference type="EMBL" id="MDG9785801.1"/>
    </source>
</evidence>
<dbReference type="Proteomes" id="UP001159915">
    <property type="component" value="Unassembled WGS sequence"/>
</dbReference>
<reference evidence="8 15" key="3">
    <citation type="submission" date="2017-11" db="EMBL/GenBank/DDBJ databases">
        <title>Infants hospitalized years apart are colonized by the same room-sourced microbial strains.</title>
        <authorList>
            <person name="Brooks B."/>
            <person name="Olm M.R."/>
            <person name="Firek B.A."/>
            <person name="Baker R."/>
            <person name="Thomas B.C."/>
            <person name="Morowitz M.J."/>
            <person name="Banfield J.F."/>
        </authorList>
    </citation>
    <scope>NUCLEOTIDE SEQUENCE [LARGE SCALE GENOMIC DNA]</scope>
    <source>
        <strain evidence="8">S2_003_000_R3_20</strain>
    </source>
</reference>
<dbReference type="EMBL" id="FUUY01000004">
    <property type="protein sequence ID" value="SJX21994.1"/>
    <property type="molecule type" value="Genomic_DNA"/>
</dbReference>
<dbReference type="Proteomes" id="UP000196240">
    <property type="component" value="Unassembled WGS sequence"/>
</dbReference>
<keyword evidence="21" id="KW-1185">Reference proteome</keyword>
<evidence type="ECO:0000313" key="1">
    <source>
        <dbReference type="EMBL" id="AZN64416.1"/>
    </source>
</evidence>
<name>A0A0W8GZ76_ACIJO</name>
<evidence type="ECO:0000313" key="7">
    <source>
        <dbReference type="EMBL" id="MDH2171890.1"/>
    </source>
</evidence>
<dbReference type="EMBL" id="JAOCLH010000007">
    <property type="protein sequence ID" value="MDH2171890.1"/>
    <property type="molecule type" value="Genomic_DNA"/>
</dbReference>
<reference evidence="9 20" key="7">
    <citation type="submission" date="2020-12" db="EMBL/GenBank/DDBJ databases">
        <title>FDA dAtabase for Regulatory Grade micrObial Sequences (FDA-ARGOS): Supporting development and validation of Infectious Disease Dx tests.</title>
        <authorList>
            <person name="Sproer C."/>
            <person name="Gronow S."/>
            <person name="Severitt S."/>
            <person name="Schroder I."/>
            <person name="Tallon L."/>
            <person name="Sadzewicz L."/>
            <person name="Zhao X."/>
            <person name="Boylan J."/>
            <person name="Ott S."/>
            <person name="Bowen H."/>
            <person name="Vavikolanu K."/>
            <person name="Mehta A."/>
            <person name="Aluvathingal J."/>
            <person name="Nadendla S."/>
            <person name="Lowell S."/>
            <person name="Myers T."/>
            <person name="Yan Y."/>
            <person name="Sichtig H."/>
        </authorList>
    </citation>
    <scope>NUCLEOTIDE SEQUENCE [LARGE SCALE GENOMIC DNA]</scope>
    <source>
        <strain evidence="9 20">FDAARGOS_910</strain>
    </source>
</reference>
<reference evidence="12 16" key="4">
    <citation type="submission" date="2018-06" db="EMBL/GenBank/DDBJ databases">
        <authorList>
            <consortium name="Pathogen Informatics"/>
            <person name="Doyle S."/>
        </authorList>
    </citation>
    <scope>NUCLEOTIDE SEQUENCE [LARGE SCALE GENOMIC DNA]</scope>
    <source>
        <strain evidence="12 16">NCTC10308</strain>
    </source>
</reference>
<dbReference type="EMBL" id="JAOCBE010000001">
    <property type="protein sequence ID" value="MDH0968930.1"/>
    <property type="molecule type" value="Genomic_DNA"/>
</dbReference>
<proteinExistence type="predicted"/>
<evidence type="ECO:0000313" key="14">
    <source>
        <dbReference type="Proteomes" id="UP000196240"/>
    </source>
</evidence>
<dbReference type="EMBL" id="JAOECG010000002">
    <property type="protein sequence ID" value="MDG9785801.1"/>
    <property type="molecule type" value="Genomic_DNA"/>
</dbReference>
<evidence type="ECO:0000313" key="11">
    <source>
        <dbReference type="EMBL" id="SJX21994.1"/>
    </source>
</evidence>
<evidence type="ECO:0000313" key="8">
    <source>
        <dbReference type="EMBL" id="PZQ87039.1"/>
    </source>
</evidence>
<evidence type="ECO:0000313" key="5">
    <source>
        <dbReference type="EMBL" id="MDH0968930.1"/>
    </source>
</evidence>
<evidence type="ECO:0000313" key="15">
    <source>
        <dbReference type="Proteomes" id="UP000249282"/>
    </source>
</evidence>
<dbReference type="EMBL" id="JAOCDR010000015">
    <property type="protein sequence ID" value="MDH0656219.1"/>
    <property type="molecule type" value="Genomic_DNA"/>
</dbReference>
<evidence type="ECO:0000313" key="13">
    <source>
        <dbReference type="EMBL" id="WMG18135.1"/>
    </source>
</evidence>
<reference evidence="2 19" key="6">
    <citation type="submission" date="2019-07" db="EMBL/GenBank/DDBJ databases">
        <title>Whole genome shotgun sequence of Acinetobacter johnsonii NBRC 102197.</title>
        <authorList>
            <person name="Hosoyama A."/>
            <person name="Uohara A."/>
            <person name="Ohji S."/>
            <person name="Ichikawa N."/>
        </authorList>
    </citation>
    <scope>NUCLEOTIDE SEQUENCE [LARGE SCALE GENOMIC DNA]</scope>
    <source>
        <strain evidence="2 19">NBRC 102197</strain>
    </source>
</reference>
<dbReference type="EMBL" id="RHXE01000003">
    <property type="protein sequence ID" value="RSE26419.1"/>
    <property type="molecule type" value="Genomic_DNA"/>
</dbReference>
<sequence length="81" mass="9647">MSELNLDFLDETLDKYEAKGKKKAIKKIRIGYMLYAKFMSNKKFAENVMSSSLDPNKRTYRNTKIKITHDEYELTFLRNDD</sequence>
<evidence type="ECO:0000313" key="16">
    <source>
        <dbReference type="Proteomes" id="UP000254227"/>
    </source>
</evidence>
<evidence type="ECO:0000313" key="20">
    <source>
        <dbReference type="Proteomes" id="UP000595107"/>
    </source>
</evidence>
<dbReference type="Proteomes" id="UP000254227">
    <property type="component" value="Unassembled WGS sequence"/>
</dbReference>
<dbReference type="EMBL" id="JAOCIL010000001">
    <property type="protein sequence ID" value="MDH1438789.1"/>
    <property type="molecule type" value="Genomic_DNA"/>
</dbReference>
<dbReference type="AlphaFoldDB" id="A0A0W8GZ76"/>
<evidence type="ECO:0000313" key="19">
    <source>
        <dbReference type="Proteomes" id="UP000321274"/>
    </source>
</evidence>
<reference evidence="11 14" key="1">
    <citation type="submission" date="2017-02" db="EMBL/GenBank/DDBJ databases">
        <authorList>
            <person name="Peterson S.W."/>
        </authorList>
    </citation>
    <scope>NUCLEOTIDE SEQUENCE [LARGE SCALE GENOMIC DNA]</scope>
    <source>
        <strain evidence="11">C6</strain>
    </source>
</reference>
<dbReference type="EMBL" id="CP022298">
    <property type="protein sequence ID" value="AZN64416.1"/>
    <property type="molecule type" value="Genomic_DNA"/>
</dbReference>
<evidence type="ECO:0000313" key="21">
    <source>
        <dbReference type="Proteomes" id="UP001244586"/>
    </source>
</evidence>
<dbReference type="Proteomes" id="UP001244586">
    <property type="component" value="Chromosome"/>
</dbReference>
<dbReference type="EMBL" id="UFRV01000006">
    <property type="protein sequence ID" value="SUT94187.1"/>
    <property type="molecule type" value="Genomic_DNA"/>
</dbReference>
<protein>
    <submittedName>
        <fullName evidence="8">Uncharacterized protein</fullName>
    </submittedName>
</protein>
<dbReference type="EMBL" id="CP121776">
    <property type="protein sequence ID" value="WMG18135.1"/>
    <property type="molecule type" value="Genomic_DNA"/>
</dbReference>
<reference evidence="13 21" key="9">
    <citation type="submission" date="2023-04" db="EMBL/GenBank/DDBJ databases">
        <title>Acinetobacter johnsonii isolate AYTCM encoding NDM-1, OXA-58 and PER-1.</title>
        <authorList>
            <person name="Tian C."/>
            <person name="Wang S."/>
            <person name="Fan X."/>
            <person name="Xia D."/>
        </authorList>
    </citation>
    <scope>NUCLEOTIDE SEQUENCE [LARGE SCALE GENOMIC DNA]</scope>
    <source>
        <strain evidence="13 21">AYTCM</strain>
    </source>
</reference>
<evidence type="ECO:0000313" key="10">
    <source>
        <dbReference type="EMBL" id="RSE26419.1"/>
    </source>
</evidence>
<evidence type="ECO:0000313" key="6">
    <source>
        <dbReference type="EMBL" id="MDH1438789.1"/>
    </source>
</evidence>
<evidence type="ECO:0000313" key="4">
    <source>
        <dbReference type="EMBL" id="MDH0656219.1"/>
    </source>
</evidence>
<evidence type="ECO:0000313" key="2">
    <source>
        <dbReference type="EMBL" id="GEK45707.1"/>
    </source>
</evidence>
<evidence type="ECO:0000313" key="18">
    <source>
        <dbReference type="Proteomes" id="UP000277537"/>
    </source>
</evidence>
<reference evidence="1 17" key="2">
    <citation type="submission" date="2017-06" db="EMBL/GenBank/DDBJ databases">
        <title>Complete Genome Sequence of the Carbazole-Degrading Bacterium Acinetobacter johnsonii IC001.</title>
        <authorList>
            <person name="Vejarano F."/>
            <person name="Suzuki-Minakuchi C."/>
            <person name="Ohtsubo Y."/>
            <person name="Tsuda M."/>
            <person name="Okada K."/>
            <person name="Nojiri H."/>
        </authorList>
    </citation>
    <scope>NUCLEOTIDE SEQUENCE [LARGE SCALE GENOMIC DNA]</scope>
    <source>
        <strain evidence="1 17">IC001</strain>
    </source>
</reference>
<dbReference type="GeneID" id="56339222"/>
<dbReference type="Proteomes" id="UP001161567">
    <property type="component" value="Unassembled WGS sequence"/>
</dbReference>
<dbReference type="Proteomes" id="UP000277537">
    <property type="component" value="Unassembled WGS sequence"/>
</dbReference>
<evidence type="ECO:0000313" key="9">
    <source>
        <dbReference type="EMBL" id="QPS05156.1"/>
    </source>
</evidence>
<organism evidence="8 15">
    <name type="scientific">Acinetobacter johnsonii</name>
    <dbReference type="NCBI Taxonomy" id="40214"/>
    <lineage>
        <taxon>Bacteria</taxon>
        <taxon>Pseudomonadati</taxon>
        <taxon>Pseudomonadota</taxon>
        <taxon>Gammaproteobacteria</taxon>
        <taxon>Moraxellales</taxon>
        <taxon>Moraxellaceae</taxon>
        <taxon>Acinetobacter</taxon>
    </lineage>
</organism>
<dbReference type="Proteomes" id="UP000276980">
    <property type="component" value="Chromosome"/>
</dbReference>
<evidence type="ECO:0000313" key="17">
    <source>
        <dbReference type="Proteomes" id="UP000276980"/>
    </source>
</evidence>
<dbReference type="Proteomes" id="UP001161099">
    <property type="component" value="Unassembled WGS sequence"/>
</dbReference>
<dbReference type="EMBL" id="BJUJ01000194">
    <property type="protein sequence ID" value="GEK45707.1"/>
    <property type="molecule type" value="Genomic_DNA"/>
</dbReference>
<gene>
    <name evidence="11" type="ORF">ACNJC6_01625</name>
    <name evidence="2" type="ORF">AJO04nite_29650</name>
    <name evidence="1" type="ORF">CFH90_10410</name>
    <name evidence="8" type="ORF">DI542_12755</name>
    <name evidence="10" type="ORF">EGT73_02255</name>
    <name evidence="9" type="ORF">I6G67_06875</name>
    <name evidence="5" type="ORF">N5C10_06555</name>
    <name evidence="4" type="ORF">N5D11_08815</name>
    <name evidence="6" type="ORF">N5I27_10505</name>
    <name evidence="7" type="ORF">N5J46_05515</name>
    <name evidence="3" type="ORF">N7566_02080</name>
    <name evidence="12" type="ORF">NCTC10308_01375</name>
    <name evidence="13" type="ORF">QBJ73_00405</name>
</gene>
<reference evidence="10 18" key="5">
    <citation type="submission" date="2018-10" db="EMBL/GenBank/DDBJ databases">
        <title>Transmission dynamics of multidrug resistant bacteria on intensive care unit surfaces.</title>
        <authorList>
            <person name="D'Souza A.W."/>
            <person name="Potter R.F."/>
            <person name="Wallace M."/>
            <person name="Shupe A."/>
            <person name="Patel S."/>
            <person name="Sun S."/>
            <person name="Gul D."/>
            <person name="Kwon J.H."/>
            <person name="Andleeb S."/>
            <person name="Burnham C.-A.D."/>
            <person name="Dantas G."/>
        </authorList>
    </citation>
    <scope>NUCLEOTIDE SEQUENCE [LARGE SCALE GENOMIC DNA]</scope>
    <source>
        <strain evidence="10 18">AJ_385</strain>
    </source>
</reference>
<dbReference type="Proteomes" id="UP000321274">
    <property type="component" value="Unassembled WGS sequence"/>
</dbReference>
<dbReference type="RefSeq" id="WP_004696593.1">
    <property type="nucleotide sequence ID" value="NZ_BBTB01000001.1"/>
</dbReference>
<reference evidence="3" key="8">
    <citation type="submission" date="2022-09" db="EMBL/GenBank/DDBJ databases">
        <title>Intensive care unit water sources are persistently colonized with multi-drug resistant bacteria and are the site of extensive horizontal gene transfer of antibiotic resistance genes.</title>
        <authorList>
            <person name="Diorio-Toth L."/>
        </authorList>
    </citation>
    <scope>NUCLEOTIDE SEQUENCE</scope>
    <source>
        <strain evidence="7">GD03649</strain>
        <strain evidence="6">GD03725</strain>
        <strain evidence="4">GD03851</strain>
        <strain evidence="5">GD03920</strain>
        <strain evidence="3">GD04065</strain>
    </source>
</reference>
<dbReference type="Proteomes" id="UP001157887">
    <property type="component" value="Unassembled WGS sequence"/>
</dbReference>
<evidence type="ECO:0000313" key="12">
    <source>
        <dbReference type="EMBL" id="SUT94187.1"/>
    </source>
</evidence>
<dbReference type="Proteomes" id="UP001162261">
    <property type="component" value="Unassembled WGS sequence"/>
</dbReference>